<dbReference type="STRING" id="1801750.A3B85_01935"/>
<proteinExistence type="predicted"/>
<name>A0A1F6W4W5_9BACT</name>
<gene>
    <name evidence="1" type="ORF">A3B85_01935</name>
</gene>
<organism evidence="1 2">
    <name type="scientific">Candidatus Nomurabacteria bacterium RIFCSPHIGHO2_02_FULL_37_13</name>
    <dbReference type="NCBI Taxonomy" id="1801750"/>
    <lineage>
        <taxon>Bacteria</taxon>
        <taxon>Candidatus Nomuraibacteriota</taxon>
    </lineage>
</organism>
<evidence type="ECO:0000313" key="2">
    <source>
        <dbReference type="Proteomes" id="UP000178374"/>
    </source>
</evidence>
<dbReference type="AlphaFoldDB" id="A0A1F6W4W5"/>
<evidence type="ECO:0000313" key="1">
    <source>
        <dbReference type="EMBL" id="OGI76852.1"/>
    </source>
</evidence>
<dbReference type="Proteomes" id="UP000178374">
    <property type="component" value="Unassembled WGS sequence"/>
</dbReference>
<sequence>MSQTQYLKMLEKEIQKINKRIDLKILQGEAYFKEARDHKLLLQKVRYHTRRSLAQRMIHLFFRKNLYA</sequence>
<protein>
    <submittedName>
        <fullName evidence="1">Uncharacterized protein</fullName>
    </submittedName>
</protein>
<comment type="caution">
    <text evidence="1">The sequence shown here is derived from an EMBL/GenBank/DDBJ whole genome shotgun (WGS) entry which is preliminary data.</text>
</comment>
<dbReference type="EMBL" id="MFUA01000017">
    <property type="protein sequence ID" value="OGI76852.1"/>
    <property type="molecule type" value="Genomic_DNA"/>
</dbReference>
<accession>A0A1F6W4W5</accession>
<reference evidence="1 2" key="1">
    <citation type="journal article" date="2016" name="Nat. Commun.">
        <title>Thousands of microbial genomes shed light on interconnected biogeochemical processes in an aquifer system.</title>
        <authorList>
            <person name="Anantharaman K."/>
            <person name="Brown C.T."/>
            <person name="Hug L.A."/>
            <person name="Sharon I."/>
            <person name="Castelle C.J."/>
            <person name="Probst A.J."/>
            <person name="Thomas B.C."/>
            <person name="Singh A."/>
            <person name="Wilkins M.J."/>
            <person name="Karaoz U."/>
            <person name="Brodie E.L."/>
            <person name="Williams K.H."/>
            <person name="Hubbard S.S."/>
            <person name="Banfield J.F."/>
        </authorList>
    </citation>
    <scope>NUCLEOTIDE SEQUENCE [LARGE SCALE GENOMIC DNA]</scope>
</reference>